<name>A0A072VRB4_MEDTR</name>
<evidence type="ECO:0000256" key="2">
    <source>
        <dbReference type="ARBA" id="ARBA00022737"/>
    </source>
</evidence>
<accession>A0A072VRB4</accession>
<dbReference type="HOGENOM" id="CLU_2561712_0_0_1"/>
<dbReference type="Proteomes" id="UP000002051">
    <property type="component" value="Unassembled WGS sequence"/>
</dbReference>
<dbReference type="EMBL" id="CM001217">
    <property type="protein sequence ID" value="KEH43953.1"/>
    <property type="molecule type" value="Genomic_DNA"/>
</dbReference>
<evidence type="ECO:0000313" key="5">
    <source>
        <dbReference type="EnsemblPlants" id="KEH43953"/>
    </source>
</evidence>
<protein>
    <submittedName>
        <fullName evidence="4">Salt stress response/antifungal domain protein</fullName>
    </submittedName>
</protein>
<proteinExistence type="predicted"/>
<dbReference type="Pfam" id="PF01657">
    <property type="entry name" value="Stress-antifung"/>
    <property type="match status" value="1"/>
</dbReference>
<reference evidence="5" key="3">
    <citation type="submission" date="2015-04" db="UniProtKB">
        <authorList>
            <consortium name="EnsemblPlants"/>
        </authorList>
    </citation>
    <scope>IDENTIFICATION</scope>
    <source>
        <strain evidence="5">cv. Jemalong A17</strain>
    </source>
</reference>
<dbReference type="InterPro" id="IPR038408">
    <property type="entry name" value="GNK2_sf"/>
</dbReference>
<reference evidence="4 6" key="1">
    <citation type="journal article" date="2011" name="Nature">
        <title>The Medicago genome provides insight into the evolution of rhizobial symbioses.</title>
        <authorList>
            <person name="Young N.D."/>
            <person name="Debelle F."/>
            <person name="Oldroyd G.E."/>
            <person name="Geurts R."/>
            <person name="Cannon S.B."/>
            <person name="Udvardi M.K."/>
            <person name="Benedito V.A."/>
            <person name="Mayer K.F."/>
            <person name="Gouzy J."/>
            <person name="Schoof H."/>
            <person name="Van de Peer Y."/>
            <person name="Proost S."/>
            <person name="Cook D.R."/>
            <person name="Meyers B.C."/>
            <person name="Spannagl M."/>
            <person name="Cheung F."/>
            <person name="De Mita S."/>
            <person name="Krishnakumar V."/>
            <person name="Gundlach H."/>
            <person name="Zhou S."/>
            <person name="Mudge J."/>
            <person name="Bharti A.K."/>
            <person name="Murray J.D."/>
            <person name="Naoumkina M.A."/>
            <person name="Rosen B."/>
            <person name="Silverstein K.A."/>
            <person name="Tang H."/>
            <person name="Rombauts S."/>
            <person name="Zhao P.X."/>
            <person name="Zhou P."/>
            <person name="Barbe V."/>
            <person name="Bardou P."/>
            <person name="Bechner M."/>
            <person name="Bellec A."/>
            <person name="Berger A."/>
            <person name="Berges H."/>
            <person name="Bidwell S."/>
            <person name="Bisseling T."/>
            <person name="Choisne N."/>
            <person name="Couloux A."/>
            <person name="Denny R."/>
            <person name="Deshpande S."/>
            <person name="Dai X."/>
            <person name="Doyle J.J."/>
            <person name="Dudez A.M."/>
            <person name="Farmer A.D."/>
            <person name="Fouteau S."/>
            <person name="Franken C."/>
            <person name="Gibelin C."/>
            <person name="Gish J."/>
            <person name="Goldstein S."/>
            <person name="Gonzalez A.J."/>
            <person name="Green P.J."/>
            <person name="Hallab A."/>
            <person name="Hartog M."/>
            <person name="Hua A."/>
            <person name="Humphray S.J."/>
            <person name="Jeong D.H."/>
            <person name="Jing Y."/>
            <person name="Jocker A."/>
            <person name="Kenton S.M."/>
            <person name="Kim D.J."/>
            <person name="Klee K."/>
            <person name="Lai H."/>
            <person name="Lang C."/>
            <person name="Lin S."/>
            <person name="Macmil S.L."/>
            <person name="Magdelenat G."/>
            <person name="Matthews L."/>
            <person name="McCorrison J."/>
            <person name="Monaghan E.L."/>
            <person name="Mun J.H."/>
            <person name="Najar F.Z."/>
            <person name="Nicholson C."/>
            <person name="Noirot C."/>
            <person name="O'Bleness M."/>
            <person name="Paule C.R."/>
            <person name="Poulain J."/>
            <person name="Prion F."/>
            <person name="Qin B."/>
            <person name="Qu C."/>
            <person name="Retzel E.F."/>
            <person name="Riddle C."/>
            <person name="Sallet E."/>
            <person name="Samain S."/>
            <person name="Samson N."/>
            <person name="Sanders I."/>
            <person name="Saurat O."/>
            <person name="Scarpelli C."/>
            <person name="Schiex T."/>
            <person name="Segurens B."/>
            <person name="Severin A.J."/>
            <person name="Sherrier D.J."/>
            <person name="Shi R."/>
            <person name="Sims S."/>
            <person name="Singer S.R."/>
            <person name="Sinharoy S."/>
            <person name="Sterck L."/>
            <person name="Viollet A."/>
            <person name="Wang B.B."/>
            <person name="Wang K."/>
            <person name="Wang M."/>
            <person name="Wang X."/>
            <person name="Warfsmann J."/>
            <person name="Weissenbach J."/>
            <person name="White D.D."/>
            <person name="White J.D."/>
            <person name="Wiley G.B."/>
            <person name="Wincker P."/>
            <person name="Xing Y."/>
            <person name="Yang L."/>
            <person name="Yao Z."/>
            <person name="Ying F."/>
            <person name="Zhai J."/>
            <person name="Zhou L."/>
            <person name="Zuber A."/>
            <person name="Denarie J."/>
            <person name="Dixon R.A."/>
            <person name="May G.D."/>
            <person name="Schwartz D.C."/>
            <person name="Rogers J."/>
            <person name="Quetier F."/>
            <person name="Town C.D."/>
            <person name="Roe B.A."/>
        </authorList>
    </citation>
    <scope>NUCLEOTIDE SEQUENCE [LARGE SCALE GENOMIC DNA]</scope>
    <source>
        <strain evidence="4">A17</strain>
        <strain evidence="5 6">cv. Jemalong A17</strain>
    </source>
</reference>
<evidence type="ECO:0000259" key="3">
    <source>
        <dbReference type="Pfam" id="PF01657"/>
    </source>
</evidence>
<dbReference type="Gene3D" id="3.30.430.20">
    <property type="entry name" value="Gnk2 domain, C-X8-C-X2-C motif"/>
    <property type="match status" value="1"/>
</dbReference>
<reference evidence="4 6" key="2">
    <citation type="journal article" date="2014" name="BMC Genomics">
        <title>An improved genome release (version Mt4.0) for the model legume Medicago truncatula.</title>
        <authorList>
            <person name="Tang H."/>
            <person name="Krishnakumar V."/>
            <person name="Bidwell S."/>
            <person name="Rosen B."/>
            <person name="Chan A."/>
            <person name="Zhou S."/>
            <person name="Gentzbittel L."/>
            <person name="Childs K.L."/>
            <person name="Yandell M."/>
            <person name="Gundlach H."/>
            <person name="Mayer K.F."/>
            <person name="Schwartz D.C."/>
            <person name="Town C.D."/>
        </authorList>
    </citation>
    <scope>GENOME REANNOTATION</scope>
    <source>
        <strain evidence="4">A17</strain>
        <strain evidence="5 6">cv. Jemalong A17</strain>
    </source>
</reference>
<feature type="domain" description="Gnk2-homologous" evidence="3">
    <location>
        <begin position="8"/>
        <end position="66"/>
    </location>
</feature>
<sequence>MVVAIRYSNKTIDYSFYNFSYGEEPGKVNAIGICRGDIEPEDCRGFLKASTTLLLNDVEYKKEQSVTTTSSSYAIPLNPFLM</sequence>
<dbReference type="PaxDb" id="3880-AES85104"/>
<keyword evidence="1" id="KW-0732">Signal</keyword>
<dbReference type="AlphaFoldDB" id="A0A072VRB4"/>
<dbReference type="EnsemblPlants" id="KEH43953">
    <property type="protein sequence ID" value="KEH43953"/>
    <property type="gene ID" value="MTR_1g105720"/>
</dbReference>
<evidence type="ECO:0000313" key="6">
    <source>
        <dbReference type="Proteomes" id="UP000002051"/>
    </source>
</evidence>
<gene>
    <name evidence="4" type="ordered locus">MTR_1g105720</name>
</gene>
<keyword evidence="2" id="KW-0677">Repeat</keyword>
<evidence type="ECO:0000256" key="1">
    <source>
        <dbReference type="ARBA" id="ARBA00022729"/>
    </source>
</evidence>
<keyword evidence="6" id="KW-1185">Reference proteome</keyword>
<organism evidence="4 6">
    <name type="scientific">Medicago truncatula</name>
    <name type="common">Barrel medic</name>
    <name type="synonym">Medicago tribuloides</name>
    <dbReference type="NCBI Taxonomy" id="3880"/>
    <lineage>
        <taxon>Eukaryota</taxon>
        <taxon>Viridiplantae</taxon>
        <taxon>Streptophyta</taxon>
        <taxon>Embryophyta</taxon>
        <taxon>Tracheophyta</taxon>
        <taxon>Spermatophyta</taxon>
        <taxon>Magnoliopsida</taxon>
        <taxon>eudicotyledons</taxon>
        <taxon>Gunneridae</taxon>
        <taxon>Pentapetalae</taxon>
        <taxon>rosids</taxon>
        <taxon>fabids</taxon>
        <taxon>Fabales</taxon>
        <taxon>Fabaceae</taxon>
        <taxon>Papilionoideae</taxon>
        <taxon>50 kb inversion clade</taxon>
        <taxon>NPAAA clade</taxon>
        <taxon>Hologalegina</taxon>
        <taxon>IRL clade</taxon>
        <taxon>Trifolieae</taxon>
        <taxon>Medicago</taxon>
    </lineage>
</organism>
<evidence type="ECO:0000313" key="4">
    <source>
        <dbReference type="EMBL" id="KEH43953.1"/>
    </source>
</evidence>
<dbReference type="InterPro" id="IPR002902">
    <property type="entry name" value="GNK2"/>
</dbReference>